<sequence>MVKPGLTVAIKSITKKNIAKSQNLLGKEIKILKVSAGGEDGGAPGGDSAPETGLPLLGHAPDCLGTKERRQLQAGAVSTSLGRDGWASLDPTRRRRPFTVPAGYRYT</sequence>
<reference evidence="2 3" key="1">
    <citation type="submission" date="2018-04" db="EMBL/GenBank/DDBJ databases">
        <authorList>
            <person name="Zhang X."/>
            <person name="Yuan J."/>
            <person name="Li F."/>
            <person name="Xiang J."/>
        </authorList>
    </citation>
    <scope>NUCLEOTIDE SEQUENCE [LARGE SCALE GENOMIC DNA]</scope>
    <source>
        <tissue evidence="2">Muscle</tissue>
    </source>
</reference>
<name>A0A3R7QKP5_PENVA</name>
<dbReference type="EMBL" id="QCYY01002418">
    <property type="protein sequence ID" value="ROT70493.1"/>
    <property type="molecule type" value="Genomic_DNA"/>
</dbReference>
<feature type="region of interest" description="Disordered" evidence="1">
    <location>
        <begin position="83"/>
        <end position="107"/>
    </location>
</feature>
<dbReference type="Proteomes" id="UP000283509">
    <property type="component" value="Unassembled WGS sequence"/>
</dbReference>
<proteinExistence type="predicted"/>
<evidence type="ECO:0000313" key="3">
    <source>
        <dbReference type="Proteomes" id="UP000283509"/>
    </source>
</evidence>
<reference evidence="2 3" key="2">
    <citation type="submission" date="2019-01" db="EMBL/GenBank/DDBJ databases">
        <title>The decoding of complex shrimp genome reveals the adaptation for benthos swimmer, frequently molting mechanism and breeding impact on genome.</title>
        <authorList>
            <person name="Sun Y."/>
            <person name="Gao Y."/>
            <person name="Yu Y."/>
        </authorList>
    </citation>
    <scope>NUCLEOTIDE SEQUENCE [LARGE SCALE GENOMIC DNA]</scope>
    <source>
        <tissue evidence="2">Muscle</tissue>
    </source>
</reference>
<gene>
    <name evidence="2" type="ORF">C7M84_011222</name>
</gene>
<feature type="region of interest" description="Disordered" evidence="1">
    <location>
        <begin position="36"/>
        <end position="57"/>
    </location>
</feature>
<comment type="caution">
    <text evidence="2">The sequence shown here is derived from an EMBL/GenBank/DDBJ whole genome shotgun (WGS) entry which is preliminary data.</text>
</comment>
<dbReference type="AlphaFoldDB" id="A0A3R7QKP5"/>
<protein>
    <submittedName>
        <fullName evidence="2">Uncharacterized protein</fullName>
    </submittedName>
</protein>
<accession>A0A3R7QKP5</accession>
<organism evidence="2 3">
    <name type="scientific">Penaeus vannamei</name>
    <name type="common">Whiteleg shrimp</name>
    <name type="synonym">Litopenaeus vannamei</name>
    <dbReference type="NCBI Taxonomy" id="6689"/>
    <lineage>
        <taxon>Eukaryota</taxon>
        <taxon>Metazoa</taxon>
        <taxon>Ecdysozoa</taxon>
        <taxon>Arthropoda</taxon>
        <taxon>Crustacea</taxon>
        <taxon>Multicrustacea</taxon>
        <taxon>Malacostraca</taxon>
        <taxon>Eumalacostraca</taxon>
        <taxon>Eucarida</taxon>
        <taxon>Decapoda</taxon>
        <taxon>Dendrobranchiata</taxon>
        <taxon>Penaeoidea</taxon>
        <taxon>Penaeidae</taxon>
        <taxon>Penaeus</taxon>
    </lineage>
</organism>
<keyword evidence="3" id="KW-1185">Reference proteome</keyword>
<evidence type="ECO:0000256" key="1">
    <source>
        <dbReference type="SAM" id="MobiDB-lite"/>
    </source>
</evidence>
<evidence type="ECO:0000313" key="2">
    <source>
        <dbReference type="EMBL" id="ROT70493.1"/>
    </source>
</evidence>